<dbReference type="Pfam" id="PF07727">
    <property type="entry name" value="RVT_2"/>
    <property type="match status" value="2"/>
</dbReference>
<accession>A0AAW1JI00</accession>
<dbReference type="InterPro" id="IPR013103">
    <property type="entry name" value="RVT_2"/>
</dbReference>
<feature type="domain" description="Reverse transcriptase Ty1/copia-type" evidence="2">
    <location>
        <begin position="214"/>
        <end position="305"/>
    </location>
</feature>
<organism evidence="3 4">
    <name type="scientific">Popillia japonica</name>
    <name type="common">Japanese beetle</name>
    <dbReference type="NCBI Taxonomy" id="7064"/>
    <lineage>
        <taxon>Eukaryota</taxon>
        <taxon>Metazoa</taxon>
        <taxon>Ecdysozoa</taxon>
        <taxon>Arthropoda</taxon>
        <taxon>Hexapoda</taxon>
        <taxon>Insecta</taxon>
        <taxon>Pterygota</taxon>
        <taxon>Neoptera</taxon>
        <taxon>Endopterygota</taxon>
        <taxon>Coleoptera</taxon>
        <taxon>Polyphaga</taxon>
        <taxon>Scarabaeiformia</taxon>
        <taxon>Scarabaeidae</taxon>
        <taxon>Rutelinae</taxon>
        <taxon>Popillia</taxon>
    </lineage>
</organism>
<proteinExistence type="predicted"/>
<dbReference type="AlphaFoldDB" id="A0AAW1JI00"/>
<keyword evidence="3" id="KW-0808">Transferase</keyword>
<dbReference type="GO" id="GO:0003964">
    <property type="term" value="F:RNA-directed DNA polymerase activity"/>
    <property type="evidence" value="ECO:0007669"/>
    <property type="project" value="UniProtKB-KW"/>
</dbReference>
<feature type="region of interest" description="Disordered" evidence="1">
    <location>
        <begin position="69"/>
        <end position="109"/>
    </location>
</feature>
<dbReference type="EMBL" id="JASPKY010000365">
    <property type="protein sequence ID" value="KAK9703663.1"/>
    <property type="molecule type" value="Genomic_DNA"/>
</dbReference>
<reference evidence="3 4" key="1">
    <citation type="journal article" date="2024" name="BMC Genomics">
        <title>De novo assembly and annotation of Popillia japonica's genome with initial clues to its potential as an invasive pest.</title>
        <authorList>
            <person name="Cucini C."/>
            <person name="Boschi S."/>
            <person name="Funari R."/>
            <person name="Cardaioli E."/>
            <person name="Iannotti N."/>
            <person name="Marturano G."/>
            <person name="Paoli F."/>
            <person name="Bruttini M."/>
            <person name="Carapelli A."/>
            <person name="Frati F."/>
            <person name="Nardi F."/>
        </authorList>
    </citation>
    <scope>NUCLEOTIDE SEQUENCE [LARGE SCALE GENOMIC DNA]</scope>
    <source>
        <strain evidence="3">DMR45628</strain>
    </source>
</reference>
<protein>
    <submittedName>
        <fullName evidence="3">Reverse transcriptase (RNA-dependent DNA polymerase)</fullName>
    </submittedName>
</protein>
<feature type="region of interest" description="Disordered" evidence="1">
    <location>
        <begin position="1"/>
        <end position="20"/>
    </location>
</feature>
<evidence type="ECO:0000256" key="1">
    <source>
        <dbReference type="SAM" id="MobiDB-lite"/>
    </source>
</evidence>
<evidence type="ECO:0000313" key="3">
    <source>
        <dbReference type="EMBL" id="KAK9703663.1"/>
    </source>
</evidence>
<feature type="domain" description="Reverse transcriptase Ty1/copia-type" evidence="2">
    <location>
        <begin position="161"/>
        <end position="208"/>
    </location>
</feature>
<gene>
    <name evidence="3" type="ORF">QE152_g29201</name>
</gene>
<dbReference type="Proteomes" id="UP001458880">
    <property type="component" value="Unassembled WGS sequence"/>
</dbReference>
<comment type="caution">
    <text evidence="3">The sequence shown here is derived from an EMBL/GenBank/DDBJ whole genome shotgun (WGS) entry which is preliminary data.</text>
</comment>
<keyword evidence="3" id="KW-0695">RNA-directed DNA polymerase</keyword>
<name>A0AAW1JI00_POPJA</name>
<evidence type="ECO:0000259" key="2">
    <source>
        <dbReference type="Pfam" id="PF07727"/>
    </source>
</evidence>
<keyword evidence="4" id="KW-1185">Reference proteome</keyword>
<evidence type="ECO:0000313" key="4">
    <source>
        <dbReference type="Proteomes" id="UP001458880"/>
    </source>
</evidence>
<sequence length="308" mass="34911">MSHDVRFKPETVSNFRNDSVDTEFPTEIILSQNQPSVLHEAKEVNIQEAEYHDEGNPSKNKTEEFITASVSGGSRDCDDSDEEDEAKLSTQQTSGYPKENRKSKRQRRKPVWIENDEFLMMAGAVGKEQRDPNSFSEALGSNASDQWLQAMHEEIESLKQNNTWVLVERPKNVQVLKNRWVLRQKTGKNGSVRFKARLVAKGYAQKEGSVADPCLFYRKCNGNRLYVAIYVDDGLVVGSDKNEIAIFLEMLQAEFEMTTGSLDNFLGMKISQYKDGAIAITQESYTKRMLKRFRMAESNAVSTPIGLS</sequence>
<keyword evidence="3" id="KW-0548">Nucleotidyltransferase</keyword>